<feature type="chain" id="PRO_5026872013" description="DUF4382 domain-containing protein" evidence="1">
    <location>
        <begin position="23"/>
        <end position="225"/>
    </location>
</feature>
<keyword evidence="3" id="KW-1185">Reference proteome</keyword>
<protein>
    <recommendedName>
        <fullName evidence="4">DUF4382 domain-containing protein</fullName>
    </recommendedName>
</protein>
<dbReference type="RefSeq" id="WP_165142902.1">
    <property type="nucleotide sequence ID" value="NZ_JAALLT010000004.1"/>
</dbReference>
<comment type="caution">
    <text evidence="2">The sequence shown here is derived from an EMBL/GenBank/DDBJ whole genome shotgun (WGS) entry which is preliminary data.</text>
</comment>
<evidence type="ECO:0008006" key="4">
    <source>
        <dbReference type="Google" id="ProtNLM"/>
    </source>
</evidence>
<dbReference type="AlphaFoldDB" id="A0A6M1T3Z5"/>
<name>A0A6M1T3Z5_9BACT</name>
<sequence>MKKYPKLLLLSVILIFLSSCLTDNQNTETANRLVITFQLAGINDEMIVQEDTLRIRTLRFLYGETIVNNSNASLTINENIIQVTHQLSNNEVKGLANGTFQSNEVYSNLNFQIQQAVQPEEGSGSNFDVDAFIEGDTDNQRYSMIIDGSYNGDPFTFKSTRNFNFSFPIEDNSNGTTGNLIYNLPMRAEVSDWFVNSAEGGLLNPGDPNNATVINDQIESSVFLQ</sequence>
<evidence type="ECO:0000313" key="3">
    <source>
        <dbReference type="Proteomes" id="UP000473278"/>
    </source>
</evidence>
<gene>
    <name evidence="2" type="ORF">G3570_12535</name>
</gene>
<organism evidence="2 3">
    <name type="scientific">Halalkalibaculum roseum</name>
    <dbReference type="NCBI Taxonomy" id="2709311"/>
    <lineage>
        <taxon>Bacteria</taxon>
        <taxon>Pseudomonadati</taxon>
        <taxon>Balneolota</taxon>
        <taxon>Balneolia</taxon>
        <taxon>Balneolales</taxon>
        <taxon>Balneolaceae</taxon>
        <taxon>Halalkalibaculum</taxon>
    </lineage>
</organism>
<feature type="signal peptide" evidence="1">
    <location>
        <begin position="1"/>
        <end position="22"/>
    </location>
</feature>
<dbReference type="Proteomes" id="UP000473278">
    <property type="component" value="Unassembled WGS sequence"/>
</dbReference>
<accession>A0A6M1T3Z5</accession>
<evidence type="ECO:0000256" key="1">
    <source>
        <dbReference type="SAM" id="SignalP"/>
    </source>
</evidence>
<evidence type="ECO:0000313" key="2">
    <source>
        <dbReference type="EMBL" id="NGP77467.1"/>
    </source>
</evidence>
<proteinExistence type="predicted"/>
<dbReference type="EMBL" id="JAALLT010000004">
    <property type="protein sequence ID" value="NGP77467.1"/>
    <property type="molecule type" value="Genomic_DNA"/>
</dbReference>
<dbReference type="PROSITE" id="PS51257">
    <property type="entry name" value="PROKAR_LIPOPROTEIN"/>
    <property type="match status" value="1"/>
</dbReference>
<reference evidence="2 3" key="1">
    <citation type="submission" date="2020-02" db="EMBL/GenBank/DDBJ databases">
        <title>Balneolaceae bacterium YR4-1, complete genome.</title>
        <authorList>
            <person name="Li Y."/>
            <person name="Wu S."/>
        </authorList>
    </citation>
    <scope>NUCLEOTIDE SEQUENCE [LARGE SCALE GENOMIC DNA]</scope>
    <source>
        <strain evidence="2 3">YR4-1</strain>
    </source>
</reference>
<keyword evidence="1" id="KW-0732">Signal</keyword>